<dbReference type="PANTHER" id="PTHR30121:SF11">
    <property type="entry name" value="AAA+ ATPASE DOMAIN-CONTAINING PROTEIN"/>
    <property type="match status" value="1"/>
</dbReference>
<proteinExistence type="predicted"/>
<comment type="caution">
    <text evidence="4">The sequence shown here is derived from an EMBL/GenBank/DDBJ whole genome shotgun (WGS) entry which is preliminary data.</text>
</comment>
<dbReference type="InterPro" id="IPR032689">
    <property type="entry name" value="TraG-D_C"/>
</dbReference>
<keyword evidence="5" id="KW-1185">Reference proteome</keyword>
<keyword evidence="4" id="KW-0547">Nucleotide-binding</keyword>
<dbReference type="EMBL" id="JADMLG010000005">
    <property type="protein sequence ID" value="MBH0777684.1"/>
    <property type="molecule type" value="Genomic_DNA"/>
</dbReference>
<evidence type="ECO:0000313" key="4">
    <source>
        <dbReference type="EMBL" id="MBH0777684.1"/>
    </source>
</evidence>
<feature type="domain" description="AAA+ ATPase" evidence="3">
    <location>
        <begin position="427"/>
        <end position="744"/>
    </location>
</feature>
<sequence>MVLASPESGWLGRFLLDPGTTLREVVTTIEHAALSPAAVLVLVGVAGVLAAAYALGRLRRARLRADARQVTVLTPPEVDPKGALAFWAHLIGQLRPAWKRALLGQPHLGFEYTVTPEAGAAIRLWVPGSVPTGLVERAVASAWRGAHTDTTGTARPPLPAAGEGVRRVVVGGELRLGRREGLPLRTDYSGELVRDLITAADDLAPGQAACVQILARPVTGRRVARATRRAATTGTGTGFVVGVLRDLLDLLAPGPLHRTSARTPAATGVRGGDRQAVMEVTAAARGAAVKARGPHWETVVRYAVTVPISDTLPTSGAARAVARGRADALATVFGACTDHNYYRRVHRIRLGRLLEKRYLGRGDVLSVPELAAIAHLPTDDGLPGLHRAGARALSPAPQIPTGGPHTKPLGVADTASRRPVAVKVSDARHHLHILGPTGVGKSTLLARVILDDAEAGRGVIVIDPKGDLVTDVLSRLPRRFGDRVVLFDADSGNPPPCVNPLDIARTGKAGSDLAVDNLVTVFHRIYSQWWGPRTDDIMRASLLTLCAQPGTPTLADLPRLLTEPAYRHRVTRTTPDPLLRQFWDSYETLSDTGRAQLTGPLLNKLRAFLLRPFVKAAIAGGPSTVEFADVLDNGGICLARLPKGSLGEETSRLVGSLLVARTWQAVTARARIPAAERPDAALVLDEAQNFLNLSTPVEDMLAEARGLRLSLLLAHQNLGQLSRELRDGISANARNKVIFAVSPDDARDLARHTDPWLSEHDLSHLDAYHAAARLLVDGQNARPFTLTTRPLPPPTPGRAREIAAAARTRLTTSDVQASGAVAVESDGGTATRRDPRRVQPPPVSKSSRKALPR</sequence>
<dbReference type="InterPro" id="IPR003593">
    <property type="entry name" value="AAA+_ATPase"/>
</dbReference>
<dbReference type="Pfam" id="PF12696">
    <property type="entry name" value="TraG-D_C"/>
    <property type="match status" value="1"/>
</dbReference>
<dbReference type="AlphaFoldDB" id="A0A931IAC4"/>
<dbReference type="SUPFAM" id="SSF52540">
    <property type="entry name" value="P-loop containing nucleoside triphosphate hydrolases"/>
    <property type="match status" value="1"/>
</dbReference>
<dbReference type="Pfam" id="PF01935">
    <property type="entry name" value="DUF87"/>
    <property type="match status" value="1"/>
</dbReference>
<accession>A0A931IAC4</accession>
<keyword evidence="4" id="KW-0067">ATP-binding</keyword>
<dbReference type="Proteomes" id="UP000655751">
    <property type="component" value="Unassembled WGS sequence"/>
</dbReference>
<protein>
    <submittedName>
        <fullName evidence="4">ATP-binding protein</fullName>
    </submittedName>
</protein>
<reference evidence="4" key="1">
    <citation type="submission" date="2020-11" db="EMBL/GenBank/DDBJ databases">
        <title>Nocardia NEAU-351.nov., a novel actinomycete isolated from the cow dung.</title>
        <authorList>
            <person name="Zhang X."/>
        </authorList>
    </citation>
    <scope>NUCLEOTIDE SEQUENCE</scope>
    <source>
        <strain evidence="4">NEAU-351</strain>
    </source>
</reference>
<evidence type="ECO:0000313" key="5">
    <source>
        <dbReference type="Proteomes" id="UP000655751"/>
    </source>
</evidence>
<organism evidence="4 5">
    <name type="scientific">Nocardia bovistercoris</name>
    <dbReference type="NCBI Taxonomy" id="2785916"/>
    <lineage>
        <taxon>Bacteria</taxon>
        <taxon>Bacillati</taxon>
        <taxon>Actinomycetota</taxon>
        <taxon>Actinomycetes</taxon>
        <taxon>Mycobacteriales</taxon>
        <taxon>Nocardiaceae</taxon>
        <taxon>Nocardia</taxon>
    </lineage>
</organism>
<gene>
    <name evidence="4" type="ORF">IT779_15520</name>
</gene>
<keyword evidence="2" id="KW-1133">Transmembrane helix</keyword>
<evidence type="ECO:0000256" key="1">
    <source>
        <dbReference type="SAM" id="MobiDB-lite"/>
    </source>
</evidence>
<dbReference type="PANTHER" id="PTHR30121">
    <property type="entry name" value="UNCHARACTERIZED PROTEIN YJGR-RELATED"/>
    <property type="match status" value="1"/>
</dbReference>
<evidence type="ECO:0000259" key="3">
    <source>
        <dbReference type="SMART" id="SM00382"/>
    </source>
</evidence>
<dbReference type="InterPro" id="IPR051162">
    <property type="entry name" value="T4SS_component"/>
</dbReference>
<dbReference type="GO" id="GO:0005524">
    <property type="term" value="F:ATP binding"/>
    <property type="evidence" value="ECO:0007669"/>
    <property type="project" value="UniProtKB-KW"/>
</dbReference>
<evidence type="ECO:0000256" key="2">
    <source>
        <dbReference type="SAM" id="Phobius"/>
    </source>
</evidence>
<feature type="region of interest" description="Disordered" evidence="1">
    <location>
        <begin position="810"/>
        <end position="853"/>
    </location>
</feature>
<feature type="transmembrane region" description="Helical" evidence="2">
    <location>
        <begin position="33"/>
        <end position="55"/>
    </location>
</feature>
<dbReference type="InterPro" id="IPR027417">
    <property type="entry name" value="P-loop_NTPase"/>
</dbReference>
<name>A0A931IAC4_9NOCA</name>
<dbReference type="Gene3D" id="3.40.50.300">
    <property type="entry name" value="P-loop containing nucleotide triphosphate hydrolases"/>
    <property type="match status" value="2"/>
</dbReference>
<keyword evidence="2" id="KW-0812">Transmembrane</keyword>
<dbReference type="CDD" id="cd01127">
    <property type="entry name" value="TrwB_TraG_TraD_VirD4"/>
    <property type="match status" value="2"/>
</dbReference>
<dbReference type="SMART" id="SM00382">
    <property type="entry name" value="AAA"/>
    <property type="match status" value="1"/>
</dbReference>
<dbReference type="InterPro" id="IPR002789">
    <property type="entry name" value="HerA_central"/>
</dbReference>
<keyword evidence="2" id="KW-0472">Membrane</keyword>